<proteinExistence type="predicted"/>
<dbReference type="Proteomes" id="UP000179920">
    <property type="component" value="Chromosome VIII"/>
</dbReference>
<evidence type="ECO:0000313" key="2">
    <source>
        <dbReference type="EMBL" id="SAM82795.1"/>
    </source>
</evidence>
<evidence type="ECO:0000256" key="1">
    <source>
        <dbReference type="SAM" id="SignalP"/>
    </source>
</evidence>
<reference evidence="3" key="1">
    <citation type="submission" date="2016-04" db="EMBL/GenBank/DDBJ databases">
        <authorList>
            <person name="Guldener U."/>
            <person name="Guldener U."/>
        </authorList>
    </citation>
    <scope>NUCLEOTIDE SEQUENCE [LARGE SCALE GENOMIC DNA]</scope>
    <source>
        <strain evidence="3">UB2112</strain>
    </source>
</reference>
<dbReference type="AlphaFoldDB" id="A0A1K0G5L5"/>
<keyword evidence="1" id="KW-0732">Signal</keyword>
<name>A0A1K0G5L5_9BASI</name>
<gene>
    <name evidence="2" type="ORF">UBRO_04923</name>
</gene>
<feature type="signal peptide" evidence="1">
    <location>
        <begin position="1"/>
        <end position="19"/>
    </location>
</feature>
<accession>A0A1K0G5L5</accession>
<sequence length="207" mass="23384">MTRLLQCLTSVVVLALVLGQSAHCAVVKRSSVPVGKTILYKQSETDINGHCDVTPLFIDKAEYEKRCGEKSDSKWPCFKTSDDTSIKYTTIEPWLEPLNMSEEILLMDENASAFTLRDASVPFTIKFPYGVRLTYYDYNDKTGCYKIHLEGRESFRIFVSDGNGNDRDIDTLHYWNTGKQLCSKWITIGTLIRDGNTSAAESDNRGI</sequence>
<dbReference type="OrthoDB" id="2553257at2759"/>
<organism evidence="2 3">
    <name type="scientific">Ustilago bromivora</name>
    <dbReference type="NCBI Taxonomy" id="307758"/>
    <lineage>
        <taxon>Eukaryota</taxon>
        <taxon>Fungi</taxon>
        <taxon>Dikarya</taxon>
        <taxon>Basidiomycota</taxon>
        <taxon>Ustilaginomycotina</taxon>
        <taxon>Ustilaginomycetes</taxon>
        <taxon>Ustilaginales</taxon>
        <taxon>Ustilaginaceae</taxon>
        <taxon>Ustilago</taxon>
    </lineage>
</organism>
<dbReference type="EMBL" id="LT558124">
    <property type="protein sequence ID" value="SAM82795.1"/>
    <property type="molecule type" value="Genomic_DNA"/>
</dbReference>
<evidence type="ECO:0000313" key="3">
    <source>
        <dbReference type="Proteomes" id="UP000179920"/>
    </source>
</evidence>
<protein>
    <submittedName>
        <fullName evidence="2">Related to Mig1 protein</fullName>
    </submittedName>
</protein>
<feature type="chain" id="PRO_5009664134" evidence="1">
    <location>
        <begin position="20"/>
        <end position="207"/>
    </location>
</feature>